<feature type="non-terminal residue" evidence="9">
    <location>
        <position position="1"/>
    </location>
</feature>
<evidence type="ECO:0000256" key="1">
    <source>
        <dbReference type="ARBA" id="ARBA00004148"/>
    </source>
</evidence>
<evidence type="ECO:0000259" key="8">
    <source>
        <dbReference type="PROSITE" id="PS50146"/>
    </source>
</evidence>
<comment type="caution">
    <text evidence="9">The sequence shown here is derived from an EMBL/GenBank/DDBJ whole genome shotgun (WGS) entry which is preliminary data.</text>
</comment>
<dbReference type="InterPro" id="IPR001206">
    <property type="entry name" value="Diacylglycerol_kinase_cat_dom"/>
</dbReference>
<protein>
    <recommendedName>
        <fullName evidence="7">sphingosine kinase</fullName>
        <ecNumber evidence="7">2.7.1.91</ecNumber>
    </recommendedName>
</protein>
<evidence type="ECO:0000313" key="10">
    <source>
        <dbReference type="Proteomes" id="UP000015453"/>
    </source>
</evidence>
<keyword evidence="5" id="KW-0067">ATP-binding</keyword>
<keyword evidence="2" id="KW-0808">Transferase</keyword>
<dbReference type="PROSITE" id="PS50146">
    <property type="entry name" value="DAGK"/>
    <property type="match status" value="1"/>
</dbReference>
<dbReference type="PANTHER" id="PTHR12358">
    <property type="entry name" value="SPHINGOSINE KINASE"/>
    <property type="match status" value="1"/>
</dbReference>
<dbReference type="GO" id="GO:0009705">
    <property type="term" value="C:plant-type vacuole membrane"/>
    <property type="evidence" value="ECO:0007669"/>
    <property type="project" value="UniProtKB-ARBA"/>
</dbReference>
<dbReference type="Proteomes" id="UP000015453">
    <property type="component" value="Unassembled WGS sequence"/>
</dbReference>
<name>S8CTU5_9LAMI</name>
<dbReference type="InterPro" id="IPR050187">
    <property type="entry name" value="Lipid_Phosphate_FormReg"/>
</dbReference>
<comment type="subcellular location">
    <subcellularLocation>
        <location evidence="1">Vacuole membrane</location>
        <topology evidence="1">Peripheral membrane protein</topology>
    </subcellularLocation>
</comment>
<accession>S8CTU5</accession>
<dbReference type="SUPFAM" id="SSF111331">
    <property type="entry name" value="NAD kinase/diacylglycerol kinase-like"/>
    <property type="match status" value="1"/>
</dbReference>
<keyword evidence="10" id="KW-1185">Reference proteome</keyword>
<reference evidence="9 10" key="1">
    <citation type="journal article" date="2013" name="BMC Genomics">
        <title>The miniature genome of a carnivorous plant Genlisea aurea contains a low number of genes and short non-coding sequences.</title>
        <authorList>
            <person name="Leushkin E.V."/>
            <person name="Sutormin R.A."/>
            <person name="Nabieva E.R."/>
            <person name="Penin A.A."/>
            <person name="Kondrashov A.S."/>
            <person name="Logacheva M.D."/>
        </authorList>
    </citation>
    <scope>NUCLEOTIDE SEQUENCE [LARGE SCALE GENOMIC DNA]</scope>
</reference>
<dbReference type="EC" id="2.7.1.91" evidence="7"/>
<dbReference type="InterPro" id="IPR016064">
    <property type="entry name" value="NAD/diacylglycerol_kinase_sf"/>
</dbReference>
<keyword evidence="3" id="KW-0547">Nucleotide-binding</keyword>
<dbReference type="InterPro" id="IPR045540">
    <property type="entry name" value="YegS/DAGK_C"/>
</dbReference>
<dbReference type="Pfam" id="PF00781">
    <property type="entry name" value="DAGK_cat"/>
    <property type="match status" value="1"/>
</dbReference>
<evidence type="ECO:0000256" key="3">
    <source>
        <dbReference type="ARBA" id="ARBA00022741"/>
    </source>
</evidence>
<sequence length="465" mass="51359">IRFNGDVTTATFSADGQLSWPGHRLLIEKQVLGFSIQGLKIHVRAVVESATATCFSCCAKSKLIRKTFTLQTLSDDSLDVWVQKLRGYLDSLGRPKRLFVLVNPYGGKKSALRIFVNDVMPLLDDACVEYTVKETAYRLHAKEMAQSLDLANYDGIVCVSGDGILVEVLNGLLVREDWHKAIKIPLGIVPAGSGNGMAKSLLYASGEPCSPSHATLCIIRGHKRSLDIATVAQGETKFFSMLMMAWGLVADIDIESERYRWMGGIRFDFYGLQRILSLRRYDGSILFVPAAGYESFGEPLDFENQILIEEIIKSGDEVGYQGPEFDSKSLNWRKIDGPFISVWLHNVPWGSETTMAAPSAEFSDGYIDLVLIKDCPKLPLLMLMTAMNSGGHVKFPYVSYLKVKAFVLEPGARTDAPEKEGIIDVDGEVLARGRGSYRYENGGAVMRYGKVVVRVDQGLATLFAP</sequence>
<dbReference type="Gene3D" id="3.40.50.10330">
    <property type="entry name" value="Probable inorganic polyphosphate/atp-NAD kinase, domain 1"/>
    <property type="match status" value="1"/>
</dbReference>
<dbReference type="AlphaFoldDB" id="S8CTU5"/>
<dbReference type="PANTHER" id="PTHR12358:SF31">
    <property type="entry name" value="ACYLGLYCEROL KINASE, MITOCHONDRIAL"/>
    <property type="match status" value="1"/>
</dbReference>
<keyword evidence="4 9" id="KW-0418">Kinase</keyword>
<feature type="domain" description="DAGKc" evidence="8">
    <location>
        <begin position="93"/>
        <end position="235"/>
    </location>
</feature>
<dbReference type="Pfam" id="PF19279">
    <property type="entry name" value="YegS_C"/>
    <property type="match status" value="1"/>
</dbReference>
<dbReference type="GO" id="GO:0046512">
    <property type="term" value="P:sphingosine biosynthetic process"/>
    <property type="evidence" value="ECO:0007669"/>
    <property type="project" value="TreeGrafter"/>
</dbReference>
<dbReference type="EMBL" id="AUSU01002667">
    <property type="protein sequence ID" value="EPS68311.1"/>
    <property type="molecule type" value="Genomic_DNA"/>
</dbReference>
<feature type="non-terminal residue" evidence="9">
    <location>
        <position position="465"/>
    </location>
</feature>
<dbReference type="FunFam" id="3.40.50.10330:FF:000005">
    <property type="entry name" value="Sphingosine kinase 2"/>
    <property type="match status" value="1"/>
</dbReference>
<gene>
    <name evidence="9" type="ORF">M569_06454</name>
</gene>
<evidence type="ECO:0000313" key="9">
    <source>
        <dbReference type="EMBL" id="EPS68311.1"/>
    </source>
</evidence>
<dbReference type="OrthoDB" id="3853857at2759"/>
<dbReference type="GO" id="GO:0008481">
    <property type="term" value="F:sphingosine kinase activity"/>
    <property type="evidence" value="ECO:0007669"/>
    <property type="project" value="UniProtKB-EC"/>
</dbReference>
<dbReference type="SMART" id="SM00046">
    <property type="entry name" value="DAGKc"/>
    <property type="match status" value="1"/>
</dbReference>
<keyword evidence="6" id="KW-0472">Membrane</keyword>
<evidence type="ECO:0000256" key="4">
    <source>
        <dbReference type="ARBA" id="ARBA00022777"/>
    </source>
</evidence>
<dbReference type="GO" id="GO:0005524">
    <property type="term" value="F:ATP binding"/>
    <property type="evidence" value="ECO:0007669"/>
    <property type="project" value="UniProtKB-KW"/>
</dbReference>
<dbReference type="InterPro" id="IPR017438">
    <property type="entry name" value="ATP-NAD_kinase_N"/>
</dbReference>
<dbReference type="Gene3D" id="2.60.200.40">
    <property type="match status" value="1"/>
</dbReference>
<evidence type="ECO:0000256" key="7">
    <source>
        <dbReference type="ARBA" id="ARBA00044037"/>
    </source>
</evidence>
<organism evidence="9 10">
    <name type="scientific">Genlisea aurea</name>
    <dbReference type="NCBI Taxonomy" id="192259"/>
    <lineage>
        <taxon>Eukaryota</taxon>
        <taxon>Viridiplantae</taxon>
        <taxon>Streptophyta</taxon>
        <taxon>Embryophyta</taxon>
        <taxon>Tracheophyta</taxon>
        <taxon>Spermatophyta</taxon>
        <taxon>Magnoliopsida</taxon>
        <taxon>eudicotyledons</taxon>
        <taxon>Gunneridae</taxon>
        <taxon>Pentapetalae</taxon>
        <taxon>asterids</taxon>
        <taxon>lamiids</taxon>
        <taxon>Lamiales</taxon>
        <taxon>Lentibulariaceae</taxon>
        <taxon>Genlisea</taxon>
    </lineage>
</organism>
<evidence type="ECO:0000256" key="2">
    <source>
        <dbReference type="ARBA" id="ARBA00022679"/>
    </source>
</evidence>
<proteinExistence type="predicted"/>
<dbReference type="GO" id="GO:0071215">
    <property type="term" value="P:cellular response to abscisic acid stimulus"/>
    <property type="evidence" value="ECO:0007669"/>
    <property type="project" value="UniProtKB-ARBA"/>
</dbReference>
<evidence type="ECO:0000256" key="5">
    <source>
        <dbReference type="ARBA" id="ARBA00022840"/>
    </source>
</evidence>
<evidence type="ECO:0000256" key="6">
    <source>
        <dbReference type="ARBA" id="ARBA00023136"/>
    </source>
</evidence>